<evidence type="ECO:0000256" key="2">
    <source>
        <dbReference type="ARBA" id="ARBA00022475"/>
    </source>
</evidence>
<keyword evidence="10" id="KW-1185">Reference proteome</keyword>
<feature type="domain" description="Type IV secretion system coupling protein TraD DNA-binding" evidence="8">
    <location>
        <begin position="180"/>
        <end position="248"/>
    </location>
</feature>
<evidence type="ECO:0000259" key="8">
    <source>
        <dbReference type="Pfam" id="PF10412"/>
    </source>
</evidence>
<feature type="domain" description="Type IV secretion system coupling protein TraD DNA-binding" evidence="8">
    <location>
        <begin position="307"/>
        <end position="638"/>
    </location>
</feature>
<dbReference type="RefSeq" id="WP_102643712.1">
    <property type="nucleotide sequence ID" value="NZ_PNYA01000002.1"/>
</dbReference>
<evidence type="ECO:0000256" key="1">
    <source>
        <dbReference type="ARBA" id="ARBA00004651"/>
    </source>
</evidence>
<dbReference type="PANTHER" id="PTHR37937">
    <property type="entry name" value="CONJUGATIVE TRANSFER: DNA TRANSPORT"/>
    <property type="match status" value="1"/>
</dbReference>
<dbReference type="Pfam" id="PF10412">
    <property type="entry name" value="TrwB_AAD_bind"/>
    <property type="match status" value="2"/>
</dbReference>
<dbReference type="SUPFAM" id="SSF52540">
    <property type="entry name" value="P-loop containing nucleoside triphosphate hydrolases"/>
    <property type="match status" value="1"/>
</dbReference>
<dbReference type="PANTHER" id="PTHR37937:SF1">
    <property type="entry name" value="CONJUGATIVE TRANSFER: DNA TRANSPORT"/>
    <property type="match status" value="1"/>
</dbReference>
<name>A0A2N7W0V1_9BURK</name>
<dbReference type="InterPro" id="IPR051539">
    <property type="entry name" value="T4SS-coupling_protein"/>
</dbReference>
<evidence type="ECO:0000256" key="5">
    <source>
        <dbReference type="ARBA" id="ARBA00023136"/>
    </source>
</evidence>
<organism evidence="9 10">
    <name type="scientific">Trinickia dabaoshanensis</name>
    <dbReference type="NCBI Taxonomy" id="564714"/>
    <lineage>
        <taxon>Bacteria</taxon>
        <taxon>Pseudomonadati</taxon>
        <taxon>Pseudomonadota</taxon>
        <taxon>Betaproteobacteria</taxon>
        <taxon>Burkholderiales</taxon>
        <taxon>Burkholderiaceae</taxon>
        <taxon>Trinickia</taxon>
    </lineage>
</organism>
<protein>
    <recommendedName>
        <fullName evidence="8">Type IV secretion system coupling protein TraD DNA-binding domain-containing protein</fullName>
    </recommendedName>
</protein>
<evidence type="ECO:0000313" key="9">
    <source>
        <dbReference type="EMBL" id="PMS23022.1"/>
    </source>
</evidence>
<comment type="subcellular location">
    <subcellularLocation>
        <location evidence="1">Cell membrane</location>
        <topology evidence="1">Multi-pass membrane protein</topology>
    </subcellularLocation>
</comment>
<dbReference type="Gene3D" id="3.40.50.300">
    <property type="entry name" value="P-loop containing nucleotide triphosphate hydrolases"/>
    <property type="match status" value="2"/>
</dbReference>
<feature type="transmembrane region" description="Helical" evidence="7">
    <location>
        <begin position="36"/>
        <end position="56"/>
    </location>
</feature>
<evidence type="ECO:0000256" key="7">
    <source>
        <dbReference type="SAM" id="Phobius"/>
    </source>
</evidence>
<proteinExistence type="predicted"/>
<dbReference type="InterPro" id="IPR027417">
    <property type="entry name" value="P-loop_NTPase"/>
</dbReference>
<dbReference type="InterPro" id="IPR019476">
    <property type="entry name" value="T4SS_TraD_DNA-bd"/>
</dbReference>
<dbReference type="GO" id="GO:0005886">
    <property type="term" value="C:plasma membrane"/>
    <property type="evidence" value="ECO:0007669"/>
    <property type="project" value="UniProtKB-SubCell"/>
</dbReference>
<keyword evidence="3 7" id="KW-0812">Transmembrane</keyword>
<comment type="caution">
    <text evidence="9">The sequence shown here is derived from an EMBL/GenBank/DDBJ whole genome shotgun (WGS) entry which is preliminary data.</text>
</comment>
<dbReference type="CDD" id="cd01127">
    <property type="entry name" value="TrwB_TraG_TraD_VirD4"/>
    <property type="match status" value="1"/>
</dbReference>
<dbReference type="OrthoDB" id="9803543at2"/>
<dbReference type="EMBL" id="PNYA01000002">
    <property type="protein sequence ID" value="PMS23022.1"/>
    <property type="molecule type" value="Genomic_DNA"/>
</dbReference>
<sequence>MSKASHPSDTSVWTHWFGPLPQNLPPSTPVRYVGEALVLGTLTFVVLALALVGGLWHRLPVFGDAFTAYIGPNGQVVPLPLHLKLWLEIPFSLWSRGRFFGAQVSAYASLVQQLPFAMFYGRLLFAASLALAVATYITKLALRPRDRLIHVAGERLLRGTEAERAAQLESNVVKPYIWLHPSLALSKDNMTEHVLISGGVGGGKTQILHRTLRQIVAIQHRQLWRDIAALLESASTTDTQRNRLLAPLRAIALQKGETAEPQATDVKSWRSRFKKSDAETRRELRRLVAALNAELGIRPDPERPKTKLLLYDRKGDFTERYPDGVIVSPWDARSAVWDIAKDLVDVSARRAMASILSPTFDGDKNKWLNDGAAGVIYAILESLYADFGMSWGWHQLLERGAYPHGQLYKLVQQHNPVIAKTIADADNMGTQSILGAVGQAFTVVSQLTLAWGDVGPERPRFSMREFLDDRYQGEPMLILRNGRDESLAKAYISVLFNVAQTQMMNVEDTDNSHNEGRAVFFVIDEFTSIGRLAVEALTAVGRSKGCMVILGFQDKAQIHSTYDQNFASSLESMVGTNVVCRLGPGDTRDRMTRLIGERLVGTVNVNTSLSAGGTSSTTAYSESKRALIDPSELTALGKIDVPKTKENPKGFAIRAIVLRNGKAKLLAFPGVVLPKVRPFYVEADWCKPYGAMSAGGGTAFAELAAGIAEGVSAITAAPHAPATQVVADHDNGEVTAASVLATPRVVEAAPATSVETVVTVTAADAEYQAMFDELDGVTNSPPDMGEGGDPMAEIAGVAAEQVATTAADVVAGALGDHLVETVTAGVKALDASGGASDPRPPKQAVQFRPVLLD</sequence>
<evidence type="ECO:0000256" key="6">
    <source>
        <dbReference type="SAM" id="MobiDB-lite"/>
    </source>
</evidence>
<evidence type="ECO:0000256" key="3">
    <source>
        <dbReference type="ARBA" id="ARBA00022692"/>
    </source>
</evidence>
<accession>A0A2N7W0V1</accession>
<keyword evidence="5 7" id="KW-0472">Membrane</keyword>
<feature type="transmembrane region" description="Helical" evidence="7">
    <location>
        <begin position="119"/>
        <end position="138"/>
    </location>
</feature>
<feature type="region of interest" description="Disordered" evidence="6">
    <location>
        <begin position="830"/>
        <end position="853"/>
    </location>
</feature>
<gene>
    <name evidence="9" type="ORF">C0Z18_02025</name>
</gene>
<reference evidence="9 10" key="1">
    <citation type="submission" date="2018-01" db="EMBL/GenBank/DDBJ databases">
        <title>Whole genome analyses suggest that Burkholderia sensu lato contains two further novel genera in the rhizoxinica-symbiotica group Mycetohabitans gen. nov., and Trinickia gen. nov.: implications for the evolution of diazotrophy and nodulation in the Burkholderiaceae.</title>
        <authorList>
            <person name="Estrada-de los Santos P."/>
            <person name="Palmer M."/>
            <person name="Chavez-Ramirez B."/>
            <person name="Beukes C."/>
            <person name="Steenkamp E.T."/>
            <person name="Hirsch A.M."/>
            <person name="Manyaka P."/>
            <person name="Maluk M."/>
            <person name="Lafos M."/>
            <person name="Crook M."/>
            <person name="Gross E."/>
            <person name="Simon M.F."/>
            <person name="Bueno dos Reis Junior F."/>
            <person name="Poole P.S."/>
            <person name="Venter S.N."/>
            <person name="James E.K."/>
        </authorList>
    </citation>
    <scope>NUCLEOTIDE SEQUENCE [LARGE SCALE GENOMIC DNA]</scope>
    <source>
        <strain evidence="9 10">GIMN1.004</strain>
    </source>
</reference>
<dbReference type="AlphaFoldDB" id="A0A2N7W0V1"/>
<dbReference type="Proteomes" id="UP000235616">
    <property type="component" value="Unassembled WGS sequence"/>
</dbReference>
<evidence type="ECO:0000256" key="4">
    <source>
        <dbReference type="ARBA" id="ARBA00022989"/>
    </source>
</evidence>
<evidence type="ECO:0000313" key="10">
    <source>
        <dbReference type="Proteomes" id="UP000235616"/>
    </source>
</evidence>
<keyword evidence="2" id="KW-1003">Cell membrane</keyword>
<keyword evidence="4 7" id="KW-1133">Transmembrane helix</keyword>